<dbReference type="Gene3D" id="1.20.272.10">
    <property type="match status" value="1"/>
</dbReference>
<dbReference type="SUPFAM" id="SSF48019">
    <property type="entry name" value="post-AAA+ oligomerization domain-like"/>
    <property type="match status" value="1"/>
</dbReference>
<evidence type="ECO:0000313" key="7">
    <source>
        <dbReference type="Proteomes" id="UP001515480"/>
    </source>
</evidence>
<dbReference type="GO" id="GO:0006260">
    <property type="term" value="P:DNA replication"/>
    <property type="evidence" value="ECO:0007669"/>
    <property type="project" value="UniProtKB-KW"/>
</dbReference>
<dbReference type="InterPro" id="IPR003593">
    <property type="entry name" value="AAA+_ATPase"/>
</dbReference>
<dbReference type="GO" id="GO:0005634">
    <property type="term" value="C:nucleus"/>
    <property type="evidence" value="ECO:0007669"/>
    <property type="project" value="TreeGrafter"/>
</dbReference>
<dbReference type="PIRSF" id="PIRSF036578">
    <property type="entry name" value="RFC1"/>
    <property type="match status" value="1"/>
</dbReference>
<evidence type="ECO:0000256" key="3">
    <source>
        <dbReference type="ARBA" id="ARBA00022705"/>
    </source>
</evidence>
<dbReference type="SMART" id="SM00382">
    <property type="entry name" value="AAA"/>
    <property type="match status" value="1"/>
</dbReference>
<dbReference type="SUPFAM" id="SSF52540">
    <property type="entry name" value="P-loop containing nucleoside triphosphate hydrolases"/>
    <property type="match status" value="1"/>
</dbReference>
<keyword evidence="3" id="KW-0235">DNA replication</keyword>
<feature type="region of interest" description="Disordered" evidence="4">
    <location>
        <begin position="1"/>
        <end position="72"/>
    </location>
</feature>
<evidence type="ECO:0000313" key="6">
    <source>
        <dbReference type="EMBL" id="KAL1514660.1"/>
    </source>
</evidence>
<feature type="domain" description="BRCT" evidence="5">
    <location>
        <begin position="71"/>
        <end position="167"/>
    </location>
</feature>
<evidence type="ECO:0000256" key="4">
    <source>
        <dbReference type="SAM" id="MobiDB-lite"/>
    </source>
</evidence>
<gene>
    <name evidence="6" type="ORF">AB1Y20_003750</name>
</gene>
<accession>A0AB34J766</accession>
<dbReference type="InterPro" id="IPR036420">
    <property type="entry name" value="BRCT_dom_sf"/>
</dbReference>
<name>A0AB34J766_PRYPA</name>
<protein>
    <recommendedName>
        <fullName evidence="2">Replication factor C subunit 1</fullName>
    </recommendedName>
</protein>
<comment type="similarity">
    <text evidence="1">Belongs to the activator 1 large subunit family.</text>
</comment>
<proteinExistence type="inferred from homology"/>
<dbReference type="Pfam" id="PF00533">
    <property type="entry name" value="BRCT"/>
    <property type="match status" value="1"/>
</dbReference>
<evidence type="ECO:0000256" key="2">
    <source>
        <dbReference type="ARBA" id="ARBA00020401"/>
    </source>
</evidence>
<feature type="region of interest" description="Disordered" evidence="4">
    <location>
        <begin position="700"/>
        <end position="737"/>
    </location>
</feature>
<dbReference type="GO" id="GO:0006281">
    <property type="term" value="P:DNA repair"/>
    <property type="evidence" value="ECO:0007669"/>
    <property type="project" value="InterPro"/>
</dbReference>
<dbReference type="InterPro" id="IPR001357">
    <property type="entry name" value="BRCT_dom"/>
</dbReference>
<sequence length="737" mass="80350">MAAPSAAIRLAEQAPPSKSLMADTVRSEGDKPAMNVEPAALSPPAPPPRKWYPGMKDDRPPNKGSKRIPTGAPGCLANRTFVITGTQDSLEREDAVALIHKYGGRVTSAVSGKTSFVLRGIDPDTGNPLESSKVQKARQLKTSIIDEDQLLEMIRVSAPQPVEDKLPASPVPPFKTNLPPSVHPATHSDLSDARQQTCVHSLWAEKYRPRNLNHLVGNADHIKRLTEWLNTWPENLKSEVAGASSKSKDQTMLKAALLSGPPGVGKTSAARVVLAVSGYDAVELNASDTRSQKALKAMAEDLVGNTSIAEFASGQPKCAGGYCRMALIMDEVDGMSSGDRGGMAQLIATIKSSKMPIICICNDRNSPKVRSLANHCLDLRFRRPSPAETVVAMRRVVTDEGYGVEVDTLNRIAQACNSDIRQMLNLLQMWRPEGGERLSSSEVSKRVETAFKDVSVGPFDVADKFFKEPNTPLDKRLRHYFVDSGMTPLMVQDSYLSVSMNLPAMPAMQRELMGLERVAMASESIASADVVGKRISSEQQWALAPLHGILSCCAPGYYAQGNIGRINFPSWLGRNSTCLKRHRQLRECTSRMQAHVSGSKEEVRQAYVPALRELLLRPMRELGADGASKVIELMDAYCLSKDDFDAIMEMQLLIGPGAKADIATVPANVKATLTRKYNAAHQGIKRGVRSLKMATEHFAEDIEEDEEEDEEEDLIVPVKTKAATSSTAKSKTKISRA</sequence>
<feature type="compositionally biased region" description="Low complexity" evidence="4">
    <location>
        <begin position="719"/>
        <end position="729"/>
    </location>
</feature>
<dbReference type="InterPro" id="IPR027417">
    <property type="entry name" value="P-loop_NTPase"/>
</dbReference>
<keyword evidence="7" id="KW-1185">Reference proteome</keyword>
<dbReference type="Pfam" id="PF00004">
    <property type="entry name" value="AAA"/>
    <property type="match status" value="1"/>
</dbReference>
<dbReference type="Proteomes" id="UP001515480">
    <property type="component" value="Unassembled WGS sequence"/>
</dbReference>
<dbReference type="AlphaFoldDB" id="A0AB34J766"/>
<dbReference type="GO" id="GO:0003689">
    <property type="term" value="F:DNA clamp loader activity"/>
    <property type="evidence" value="ECO:0007669"/>
    <property type="project" value="InterPro"/>
</dbReference>
<dbReference type="SUPFAM" id="SSF52113">
    <property type="entry name" value="BRCT domain"/>
    <property type="match status" value="1"/>
</dbReference>
<dbReference type="EMBL" id="JBGBPQ010000012">
    <property type="protein sequence ID" value="KAL1514660.1"/>
    <property type="molecule type" value="Genomic_DNA"/>
</dbReference>
<feature type="compositionally biased region" description="Acidic residues" evidence="4">
    <location>
        <begin position="701"/>
        <end position="714"/>
    </location>
</feature>
<dbReference type="InterPro" id="IPR013725">
    <property type="entry name" value="DNA_replication_fac_RFC1_C"/>
</dbReference>
<dbReference type="GO" id="GO:0003677">
    <property type="term" value="F:DNA binding"/>
    <property type="evidence" value="ECO:0007669"/>
    <property type="project" value="InterPro"/>
</dbReference>
<dbReference type="Gene3D" id="3.40.50.300">
    <property type="entry name" value="P-loop containing nucleotide triphosphate hydrolases"/>
    <property type="match status" value="1"/>
</dbReference>
<dbReference type="SMART" id="SM00292">
    <property type="entry name" value="BRCT"/>
    <property type="match status" value="1"/>
</dbReference>
<organism evidence="6 7">
    <name type="scientific">Prymnesium parvum</name>
    <name type="common">Toxic golden alga</name>
    <dbReference type="NCBI Taxonomy" id="97485"/>
    <lineage>
        <taxon>Eukaryota</taxon>
        <taxon>Haptista</taxon>
        <taxon>Haptophyta</taxon>
        <taxon>Prymnesiophyceae</taxon>
        <taxon>Prymnesiales</taxon>
        <taxon>Prymnesiaceae</taxon>
        <taxon>Prymnesium</taxon>
    </lineage>
</organism>
<dbReference type="Gene3D" id="1.10.8.60">
    <property type="match status" value="1"/>
</dbReference>
<dbReference type="CDD" id="cd00009">
    <property type="entry name" value="AAA"/>
    <property type="match status" value="1"/>
</dbReference>
<dbReference type="GO" id="GO:0016887">
    <property type="term" value="F:ATP hydrolysis activity"/>
    <property type="evidence" value="ECO:0007669"/>
    <property type="project" value="InterPro"/>
</dbReference>
<dbReference type="Gene3D" id="3.40.50.10190">
    <property type="entry name" value="BRCT domain"/>
    <property type="match status" value="1"/>
</dbReference>
<dbReference type="PROSITE" id="PS50172">
    <property type="entry name" value="BRCT"/>
    <property type="match status" value="1"/>
</dbReference>
<dbReference type="FunFam" id="3.40.50.300:FF:000395">
    <property type="entry name" value="Replication factor C subunit 1"/>
    <property type="match status" value="1"/>
</dbReference>
<dbReference type="InterPro" id="IPR012178">
    <property type="entry name" value="RFC1"/>
</dbReference>
<dbReference type="Pfam" id="PF08519">
    <property type="entry name" value="RFC1"/>
    <property type="match status" value="1"/>
</dbReference>
<comment type="caution">
    <text evidence="6">The sequence shown here is derived from an EMBL/GenBank/DDBJ whole genome shotgun (WGS) entry which is preliminary data.</text>
</comment>
<dbReference type="PANTHER" id="PTHR23389">
    <property type="entry name" value="CHROMOSOME TRANSMISSION FIDELITY FACTOR 18"/>
    <property type="match status" value="1"/>
</dbReference>
<dbReference type="GO" id="GO:0005663">
    <property type="term" value="C:DNA replication factor C complex"/>
    <property type="evidence" value="ECO:0007669"/>
    <property type="project" value="InterPro"/>
</dbReference>
<dbReference type="GO" id="GO:0005524">
    <property type="term" value="F:ATP binding"/>
    <property type="evidence" value="ECO:0007669"/>
    <property type="project" value="InterPro"/>
</dbReference>
<evidence type="ECO:0000256" key="1">
    <source>
        <dbReference type="ARBA" id="ARBA00006116"/>
    </source>
</evidence>
<reference evidence="6 7" key="1">
    <citation type="journal article" date="2024" name="Science">
        <title>Giant polyketide synthase enzymes in the biosynthesis of giant marine polyether toxins.</title>
        <authorList>
            <person name="Fallon T.R."/>
            <person name="Shende V.V."/>
            <person name="Wierzbicki I.H."/>
            <person name="Pendleton A.L."/>
            <person name="Watervoot N.F."/>
            <person name="Auber R.P."/>
            <person name="Gonzalez D.J."/>
            <person name="Wisecaver J.H."/>
            <person name="Moore B.S."/>
        </authorList>
    </citation>
    <scope>NUCLEOTIDE SEQUENCE [LARGE SCALE GENOMIC DNA]</scope>
    <source>
        <strain evidence="6 7">12B1</strain>
    </source>
</reference>
<evidence type="ECO:0000259" key="5">
    <source>
        <dbReference type="PROSITE" id="PS50172"/>
    </source>
</evidence>
<feature type="compositionally biased region" description="Pro residues" evidence="4">
    <location>
        <begin position="41"/>
        <end position="50"/>
    </location>
</feature>
<dbReference type="InterPro" id="IPR003959">
    <property type="entry name" value="ATPase_AAA_core"/>
</dbReference>
<dbReference type="InterPro" id="IPR008921">
    <property type="entry name" value="DNA_pol3_clamp-load_cplx_C"/>
</dbReference>
<dbReference type="PANTHER" id="PTHR23389:SF6">
    <property type="entry name" value="REPLICATION FACTOR C SUBUNIT 1"/>
    <property type="match status" value="1"/>
</dbReference>